<reference evidence="1 2" key="1">
    <citation type="submission" date="2022-07" db="EMBL/GenBank/DDBJ databases">
        <title>Genomic and pangenome structural analysis of the polyextremophile Exiguobacterium.</title>
        <authorList>
            <person name="Shen L."/>
        </authorList>
    </citation>
    <scope>NUCLEOTIDE SEQUENCE [LARGE SCALE GENOMIC DNA]</scope>
    <source>
        <strain evidence="1 2">12_1</strain>
    </source>
</reference>
<dbReference type="EMBL" id="JANIEK010000037">
    <property type="protein sequence ID" value="MCT4795827.1"/>
    <property type="molecule type" value="Genomic_DNA"/>
</dbReference>
<protein>
    <submittedName>
        <fullName evidence="1">Uncharacterized protein</fullName>
    </submittedName>
</protein>
<name>A0ABT2KY12_9BACL</name>
<gene>
    <name evidence="1" type="ORF">NQG31_09725</name>
</gene>
<keyword evidence="2" id="KW-1185">Reference proteome</keyword>
<proteinExistence type="predicted"/>
<evidence type="ECO:0000313" key="1">
    <source>
        <dbReference type="EMBL" id="MCT4795827.1"/>
    </source>
</evidence>
<evidence type="ECO:0000313" key="2">
    <source>
        <dbReference type="Proteomes" id="UP001206821"/>
    </source>
</evidence>
<comment type="caution">
    <text evidence="1">The sequence shown here is derived from an EMBL/GenBank/DDBJ whole genome shotgun (WGS) entry which is preliminary data.</text>
</comment>
<dbReference type="Proteomes" id="UP001206821">
    <property type="component" value="Unassembled WGS sequence"/>
</dbReference>
<sequence length="93" mass="10229">MLSGCGANSMSAIEMRPLAATALKQTSGMELPLEIKKHILTYCEKQPTDILPAQRAKVSEATYVHPVYEELGSKTGQLLGERRDALRLVCKQL</sequence>
<organism evidence="1 2">
    <name type="scientific">Exiguobacterium alkaliphilum</name>
    <dbReference type="NCBI Taxonomy" id="1428684"/>
    <lineage>
        <taxon>Bacteria</taxon>
        <taxon>Bacillati</taxon>
        <taxon>Bacillota</taxon>
        <taxon>Bacilli</taxon>
        <taxon>Bacillales</taxon>
        <taxon>Bacillales Family XII. Incertae Sedis</taxon>
        <taxon>Exiguobacterium</taxon>
    </lineage>
</organism>
<accession>A0ABT2KY12</accession>
<dbReference type="RefSeq" id="WP_156028756.1">
    <property type="nucleotide sequence ID" value="NZ_JANIEK010000037.1"/>
</dbReference>